<evidence type="ECO:0000256" key="3">
    <source>
        <dbReference type="ARBA" id="ARBA00022723"/>
    </source>
</evidence>
<dbReference type="GO" id="GO:0009055">
    <property type="term" value="F:electron transfer activity"/>
    <property type="evidence" value="ECO:0007669"/>
    <property type="project" value="InterPro"/>
</dbReference>
<dbReference type="InterPro" id="IPR009056">
    <property type="entry name" value="Cyt_c-like_dom"/>
</dbReference>
<dbReference type="PROSITE" id="PS51007">
    <property type="entry name" value="CYTC"/>
    <property type="match status" value="1"/>
</dbReference>
<dbReference type="InterPro" id="IPR036909">
    <property type="entry name" value="Cyt_c-like_dom_sf"/>
</dbReference>
<reference evidence="9" key="1">
    <citation type="submission" date="2020-03" db="EMBL/GenBank/DDBJ databases">
        <title>Genome of Pelagibius litoralis DSM 21314T.</title>
        <authorList>
            <person name="Wang G."/>
        </authorList>
    </citation>
    <scope>NUCLEOTIDE SEQUENCE</scope>
    <source>
        <strain evidence="9">DSM 21314</strain>
    </source>
</reference>
<dbReference type="GO" id="GO:0046872">
    <property type="term" value="F:metal ion binding"/>
    <property type="evidence" value="ECO:0007669"/>
    <property type="project" value="UniProtKB-KW"/>
</dbReference>
<keyword evidence="2 6" id="KW-0349">Heme</keyword>
<keyword evidence="4" id="KW-0249">Electron transport</keyword>
<protein>
    <submittedName>
        <fullName evidence="9">Cytochrome c family protein</fullName>
    </submittedName>
</protein>
<dbReference type="Proteomes" id="UP000761264">
    <property type="component" value="Unassembled WGS sequence"/>
</dbReference>
<evidence type="ECO:0000313" key="10">
    <source>
        <dbReference type="Proteomes" id="UP000761264"/>
    </source>
</evidence>
<accession>A0A967CA95</accession>
<dbReference type="PANTHER" id="PTHR11961">
    <property type="entry name" value="CYTOCHROME C"/>
    <property type="match status" value="1"/>
</dbReference>
<keyword evidence="5 6" id="KW-0408">Iron</keyword>
<dbReference type="GO" id="GO:0020037">
    <property type="term" value="F:heme binding"/>
    <property type="evidence" value="ECO:0007669"/>
    <property type="project" value="InterPro"/>
</dbReference>
<feature type="signal peptide" evidence="7">
    <location>
        <begin position="1"/>
        <end position="21"/>
    </location>
</feature>
<evidence type="ECO:0000256" key="6">
    <source>
        <dbReference type="PROSITE-ProRule" id="PRU00433"/>
    </source>
</evidence>
<evidence type="ECO:0000256" key="2">
    <source>
        <dbReference type="ARBA" id="ARBA00022617"/>
    </source>
</evidence>
<dbReference type="AlphaFoldDB" id="A0A967CA95"/>
<keyword evidence="1" id="KW-0813">Transport</keyword>
<name>A0A967CA95_9PROT</name>
<keyword evidence="3 6" id="KW-0479">Metal-binding</keyword>
<evidence type="ECO:0000256" key="4">
    <source>
        <dbReference type="ARBA" id="ARBA00022982"/>
    </source>
</evidence>
<feature type="chain" id="PRO_5037868296" evidence="7">
    <location>
        <begin position="22"/>
        <end position="126"/>
    </location>
</feature>
<organism evidence="9 10">
    <name type="scientific">Pelagibius litoralis</name>
    <dbReference type="NCBI Taxonomy" id="374515"/>
    <lineage>
        <taxon>Bacteria</taxon>
        <taxon>Pseudomonadati</taxon>
        <taxon>Pseudomonadota</taxon>
        <taxon>Alphaproteobacteria</taxon>
        <taxon>Rhodospirillales</taxon>
        <taxon>Rhodovibrionaceae</taxon>
        <taxon>Pelagibius</taxon>
    </lineage>
</organism>
<keyword evidence="10" id="KW-1185">Reference proteome</keyword>
<comment type="caution">
    <text evidence="9">The sequence shown here is derived from an EMBL/GenBank/DDBJ whole genome shotgun (WGS) entry which is preliminary data.</text>
</comment>
<dbReference type="Pfam" id="PF00034">
    <property type="entry name" value="Cytochrom_C"/>
    <property type="match status" value="1"/>
</dbReference>
<keyword evidence="7" id="KW-0732">Signal</keyword>
<feature type="domain" description="Cytochrome c" evidence="8">
    <location>
        <begin position="23"/>
        <end position="125"/>
    </location>
</feature>
<evidence type="ECO:0000256" key="5">
    <source>
        <dbReference type="ARBA" id="ARBA00023004"/>
    </source>
</evidence>
<evidence type="ECO:0000313" key="9">
    <source>
        <dbReference type="EMBL" id="NIA67229.1"/>
    </source>
</evidence>
<evidence type="ECO:0000259" key="8">
    <source>
        <dbReference type="PROSITE" id="PS51007"/>
    </source>
</evidence>
<dbReference type="Gene3D" id="1.10.760.10">
    <property type="entry name" value="Cytochrome c-like domain"/>
    <property type="match status" value="1"/>
</dbReference>
<gene>
    <name evidence="9" type="ORF">HBA54_01330</name>
</gene>
<proteinExistence type="predicted"/>
<dbReference type="InterPro" id="IPR002327">
    <property type="entry name" value="Cyt_c_1A/1B"/>
</dbReference>
<dbReference type="PRINTS" id="PR00604">
    <property type="entry name" value="CYTCHRMECIAB"/>
</dbReference>
<evidence type="ECO:0000256" key="1">
    <source>
        <dbReference type="ARBA" id="ARBA00022448"/>
    </source>
</evidence>
<sequence>MFSAGLSATLLALAFATPVAAAGDQANGQKLFKKCSACHSLEEGKKKVGPSLYKIFGATPGQVAKFRYSKGMTSYGATGVVWDEETLDAWLTKPKDLVKKTKMAFPGFKKEQDRADVIAYLKSLSE</sequence>
<evidence type="ECO:0000256" key="7">
    <source>
        <dbReference type="SAM" id="SignalP"/>
    </source>
</evidence>
<dbReference type="SUPFAM" id="SSF46626">
    <property type="entry name" value="Cytochrome c"/>
    <property type="match status" value="1"/>
</dbReference>
<dbReference type="EMBL" id="JAAQPH010000001">
    <property type="protein sequence ID" value="NIA67229.1"/>
    <property type="molecule type" value="Genomic_DNA"/>
</dbReference>